<keyword evidence="1" id="KW-0472">Membrane</keyword>
<organism evidence="3 4">
    <name type="scientific">Aquamicrobium ahrensii</name>
    <dbReference type="NCBI Taxonomy" id="469551"/>
    <lineage>
        <taxon>Bacteria</taxon>
        <taxon>Pseudomonadati</taxon>
        <taxon>Pseudomonadota</taxon>
        <taxon>Alphaproteobacteria</taxon>
        <taxon>Hyphomicrobiales</taxon>
        <taxon>Phyllobacteriaceae</taxon>
        <taxon>Aquamicrobium</taxon>
    </lineage>
</organism>
<dbReference type="Proteomes" id="UP001549143">
    <property type="component" value="Unassembled WGS sequence"/>
</dbReference>
<feature type="transmembrane region" description="Helical" evidence="1">
    <location>
        <begin position="224"/>
        <end position="243"/>
    </location>
</feature>
<feature type="transmembrane region" description="Helical" evidence="1">
    <location>
        <begin position="276"/>
        <end position="296"/>
    </location>
</feature>
<dbReference type="InterPro" id="IPR037185">
    <property type="entry name" value="EmrE-like"/>
</dbReference>
<dbReference type="RefSeq" id="WP_354151530.1">
    <property type="nucleotide sequence ID" value="NZ_JBEPMN010000006.1"/>
</dbReference>
<dbReference type="PANTHER" id="PTHR22911">
    <property type="entry name" value="ACYL-MALONYL CONDENSING ENZYME-RELATED"/>
    <property type="match status" value="1"/>
</dbReference>
<dbReference type="InterPro" id="IPR000620">
    <property type="entry name" value="EamA_dom"/>
</dbReference>
<keyword evidence="4" id="KW-1185">Reference proteome</keyword>
<name>A0ABV2KLF0_9HYPH</name>
<keyword evidence="1" id="KW-1133">Transmembrane helix</keyword>
<dbReference type="EMBL" id="JBEPMN010000006">
    <property type="protein sequence ID" value="MET3661652.1"/>
    <property type="molecule type" value="Genomic_DNA"/>
</dbReference>
<dbReference type="SUPFAM" id="SSF103481">
    <property type="entry name" value="Multidrug resistance efflux transporter EmrE"/>
    <property type="match status" value="2"/>
</dbReference>
<feature type="transmembrane region" description="Helical" evidence="1">
    <location>
        <begin position="163"/>
        <end position="185"/>
    </location>
</feature>
<evidence type="ECO:0000259" key="2">
    <source>
        <dbReference type="Pfam" id="PF00892"/>
    </source>
</evidence>
<feature type="transmembrane region" description="Helical" evidence="1">
    <location>
        <begin position="50"/>
        <end position="69"/>
    </location>
</feature>
<proteinExistence type="predicted"/>
<comment type="caution">
    <text evidence="3">The sequence shown here is derived from an EMBL/GenBank/DDBJ whole genome shotgun (WGS) entry which is preliminary data.</text>
</comment>
<accession>A0ABV2KLF0</accession>
<feature type="transmembrane region" description="Helical" evidence="1">
    <location>
        <begin position="24"/>
        <end position="44"/>
    </location>
</feature>
<gene>
    <name evidence="3" type="ORF">ABID44_001980</name>
</gene>
<reference evidence="3 4" key="1">
    <citation type="submission" date="2024-06" db="EMBL/GenBank/DDBJ databases">
        <title>Genomic Encyclopedia of Type Strains, Phase IV (KMG-IV): sequencing the most valuable type-strain genomes for metagenomic binning, comparative biology and taxonomic classification.</title>
        <authorList>
            <person name="Goeker M."/>
        </authorList>
    </citation>
    <scope>NUCLEOTIDE SEQUENCE [LARGE SCALE GENOMIC DNA]</scope>
    <source>
        <strain evidence="3 4">DSM 19730</strain>
    </source>
</reference>
<protein>
    <submittedName>
        <fullName evidence="3">Drug/metabolite transporter (DMT)-like permease</fullName>
    </submittedName>
</protein>
<keyword evidence="1" id="KW-0812">Transmembrane</keyword>
<evidence type="ECO:0000313" key="3">
    <source>
        <dbReference type="EMBL" id="MET3661652.1"/>
    </source>
</evidence>
<dbReference type="PANTHER" id="PTHR22911:SF135">
    <property type="entry name" value="BLR4310 PROTEIN"/>
    <property type="match status" value="1"/>
</dbReference>
<evidence type="ECO:0000313" key="4">
    <source>
        <dbReference type="Proteomes" id="UP001549143"/>
    </source>
</evidence>
<feature type="domain" description="EamA" evidence="2">
    <location>
        <begin position="168"/>
        <end position="293"/>
    </location>
</feature>
<dbReference type="Pfam" id="PF00892">
    <property type="entry name" value="EamA"/>
    <property type="match status" value="2"/>
</dbReference>
<feature type="transmembrane region" description="Helical" evidence="1">
    <location>
        <begin position="250"/>
        <end position="270"/>
    </location>
</feature>
<feature type="transmembrane region" description="Helical" evidence="1">
    <location>
        <begin position="89"/>
        <end position="108"/>
    </location>
</feature>
<evidence type="ECO:0000256" key="1">
    <source>
        <dbReference type="SAM" id="Phobius"/>
    </source>
</evidence>
<sequence length="317" mass="33266">MTELASPASAADAGSSARATRRGALLVFFSALLWSLGGAIARYIEAPDPWAVIFWRSLWAAAFLIAYMVWRDGWRGAMRLFRDMGLPGLAVAACFATASTCFVVALSHTTVANILLIQAGVPLIAALFGWIALREKVSGGTWVAIFFVIVGVAVMVSESLGGSVSPIGDGLALAITCALATATVITRRFAHVRMTPATCLGTIFAALLALTQASLLEASGRDMVFLFAFGVLNLGLGLACFATGARMIPAAMAALLGTFETILGPVWVWLAHAEVPSGRTLIGGGIVFAALLVHIAREFRRHSQPRRPGVTGLPAPN</sequence>
<feature type="transmembrane region" description="Helical" evidence="1">
    <location>
        <begin position="140"/>
        <end position="157"/>
    </location>
</feature>
<feature type="domain" description="EamA" evidence="2">
    <location>
        <begin position="22"/>
        <end position="156"/>
    </location>
</feature>
<feature type="transmembrane region" description="Helical" evidence="1">
    <location>
        <begin position="197"/>
        <end position="218"/>
    </location>
</feature>
<feature type="transmembrane region" description="Helical" evidence="1">
    <location>
        <begin position="114"/>
        <end position="133"/>
    </location>
</feature>